<evidence type="ECO:0000313" key="1">
    <source>
        <dbReference type="EMBL" id="APG79086.1"/>
    </source>
</evidence>
<dbReference type="Pfam" id="PF22212">
    <property type="entry name" value="CPV_RdRP_pol_dom"/>
    <property type="match status" value="1"/>
</dbReference>
<protein>
    <submittedName>
        <fullName evidence="1">RdRp</fullName>
    </submittedName>
</protein>
<organism evidence="1">
    <name type="scientific">Beihai reo-like virus 1</name>
    <dbReference type="NCBI Taxonomy" id="1922649"/>
    <lineage>
        <taxon>Viruses</taxon>
        <taxon>Riboviria</taxon>
    </lineage>
</organism>
<reference evidence="1" key="1">
    <citation type="journal article" date="2016" name="Nature">
        <title>Redefining the invertebrate RNA virosphere.</title>
        <authorList>
            <person name="Shi M."/>
            <person name="Lin X.D."/>
            <person name="Tian J.H."/>
            <person name="Chen L.J."/>
            <person name="Chen X."/>
            <person name="Li C.X."/>
            <person name="Qin X.C."/>
            <person name="Li J."/>
            <person name="Cao J.P."/>
            <person name="Eden J.S."/>
            <person name="Buchmann J."/>
            <person name="Wang W."/>
            <person name="Xu J."/>
            <person name="Holmes E.C."/>
            <person name="Zhang Y.Z."/>
        </authorList>
    </citation>
    <scope>NUCLEOTIDE SEQUENCE</scope>
    <source>
        <strain evidence="1">BHXG2356</strain>
    </source>
</reference>
<proteinExistence type="predicted"/>
<name>A0A1L3KNZ6_9VIRU</name>
<sequence>MLGLLFSSFIDYSWKLFSGCFPSQDAVELKIQYDILLYSSELGYCGEFLQYKDALEVASALMVPFGHEGLVLSPSSDLSSGKISNKRYGFVSKSDHEKWTKWVDEHPICKRAIDHYRTDSPHLFPTMAGLLRLFFSIPIYLFAPDTPALPKGSYSKASPHLESFKITEVHTKTGIPTSLEFEKMSSFKRAFNDTMDSISRYIPDIDPYRAFSASLTTNASGSGAPDVYLDDFISYVKSFYGASPSDERIIRSIFKTRKGEFALAMHSFYNPTQFLQMLRKPVYAGHREQLQRRRRFIAMVPTGHQVVHSFFAQAGKILAYVSPYISTGKVSGTVIDYGTLMQATGNPSCIVDSLDISGFDGSMDTALLHHFEAAVLQRYRNNTKPYFCARSGNATYTNPQNGACYERISSAVERLWIIENQSSMMLVAKADPADGVVVPYENDKIDYEATQYEKMTSNMIMSGMVATTTQGNAITGVVGRALHDLNHIDQHYDVKVAGDDISIVKSGFGLLVSDEDTEKKYESHIEQLGIFRTLGMKIDPNPLYNAGIFLQQLSINGCAASTIDRISMLDERPNIGWSSEVPTIFGVFREALGRVPLRSNLVYQMRSLWMLTSMTPLSRTAKAQDFLLKEDFITGRRWLIRPLASLNTNEAGPLPLPMMKDCDNKWHNPISPNILGGDTVWFVANKYILKRAKRELDIESYRMRFALGKETRRDKLARREGKLKNWYHEYIDWDYVKNKGWGQSWYLEKEGRMDSIKYFRRIQNPTIKTLSDIVIKADELFYLTSGDKLNAAKYARSLLQKGGIHVPGNLSLPTGIEDGAKDLIAKPSMDDAERNLVDIDMEKYLGKWTGSLSKLLPKYACSLTFDYELTDEELDHTWIRRVDRFPITPPSSDNRYEAFCNILGYPILEVGENGFRLANLVSSKWSGASLSDLLKLRNQVRNKPKPKVYADLVVTEMGLSGSVAGQMHKFLTQQSDRIVPAPHITPAFKSQPLTNMDYKSIYQRTVSRSLLFKHADLYGALALIVWSVDDTLVGKRLNFILPPGGINRIVRDGFS</sequence>
<dbReference type="EMBL" id="KX884606">
    <property type="protein sequence ID" value="APG79086.1"/>
    <property type="molecule type" value="Genomic_RNA"/>
</dbReference>
<dbReference type="Gene3D" id="3.90.1850.10">
    <property type="entry name" value="RNA-directed RNA polymerase lambda-3"/>
    <property type="match status" value="1"/>
</dbReference>
<accession>A0A1L3KNZ6</accession>